<protein>
    <submittedName>
        <fullName evidence="2">Uncharacterized protein</fullName>
    </submittedName>
</protein>
<feature type="compositionally biased region" description="Polar residues" evidence="1">
    <location>
        <begin position="11"/>
        <end position="24"/>
    </location>
</feature>
<proteinExistence type="predicted"/>
<accession>A0AAQ1PDJ4</accession>
<sequence>MSWPLPEAWPGTSQTTPDVNESQPLELSIRRYGLASGITFLKSNRLPQGDPQAGAKPC</sequence>
<dbReference type="EMBL" id="OPYN01000202">
    <property type="protein sequence ID" value="SPO63173.1"/>
    <property type="molecule type" value="Genomic_DNA"/>
</dbReference>
<reference evidence="2 3" key="1">
    <citation type="submission" date="2018-02" db="EMBL/GenBank/DDBJ databases">
        <authorList>
            <person name="Dubost A."/>
        </authorList>
    </citation>
    <scope>NUCLEOTIDE SEQUENCE [LARGE SCALE GENOMIC DNA]</scope>
    <source>
        <strain evidence="3">JV551A3</strain>
    </source>
</reference>
<evidence type="ECO:0000256" key="1">
    <source>
        <dbReference type="SAM" id="MobiDB-lite"/>
    </source>
</evidence>
<dbReference type="Proteomes" id="UP000294335">
    <property type="component" value="Unassembled WGS sequence"/>
</dbReference>
<keyword evidence="3" id="KW-1185">Reference proteome</keyword>
<comment type="caution">
    <text evidence="2">The sequence shown here is derived from an EMBL/GenBank/DDBJ whole genome shotgun (WGS) entry which is preliminary data.</text>
</comment>
<feature type="region of interest" description="Disordered" evidence="1">
    <location>
        <begin position="1"/>
        <end position="24"/>
    </location>
</feature>
<organism evidence="2 3">
    <name type="scientific">Pseudomonas inefficax</name>
    <dbReference type="NCBI Taxonomy" id="2078786"/>
    <lineage>
        <taxon>Bacteria</taxon>
        <taxon>Pseudomonadati</taxon>
        <taxon>Pseudomonadota</taxon>
        <taxon>Gammaproteobacteria</taxon>
        <taxon>Pseudomonadales</taxon>
        <taxon>Pseudomonadaceae</taxon>
        <taxon>Pseudomonas</taxon>
    </lineage>
</organism>
<dbReference type="AlphaFoldDB" id="A0AAQ1PDJ4"/>
<gene>
    <name evidence="2" type="ORF">JV551A3_V1_2020005</name>
</gene>
<evidence type="ECO:0000313" key="2">
    <source>
        <dbReference type="EMBL" id="SPO63173.1"/>
    </source>
</evidence>
<evidence type="ECO:0000313" key="3">
    <source>
        <dbReference type="Proteomes" id="UP000294335"/>
    </source>
</evidence>
<name>A0AAQ1PDJ4_9PSED</name>